<name>A0A0L8G9T0_OCTBM</name>
<organism evidence="1">
    <name type="scientific">Octopus bimaculoides</name>
    <name type="common">California two-spotted octopus</name>
    <dbReference type="NCBI Taxonomy" id="37653"/>
    <lineage>
        <taxon>Eukaryota</taxon>
        <taxon>Metazoa</taxon>
        <taxon>Spiralia</taxon>
        <taxon>Lophotrochozoa</taxon>
        <taxon>Mollusca</taxon>
        <taxon>Cephalopoda</taxon>
        <taxon>Coleoidea</taxon>
        <taxon>Octopodiformes</taxon>
        <taxon>Octopoda</taxon>
        <taxon>Incirrata</taxon>
        <taxon>Octopodidae</taxon>
        <taxon>Octopus</taxon>
    </lineage>
</organism>
<evidence type="ECO:0000313" key="1">
    <source>
        <dbReference type="EMBL" id="KOF73633.1"/>
    </source>
</evidence>
<dbReference type="EMBL" id="KQ423077">
    <property type="protein sequence ID" value="KOF73633.1"/>
    <property type="molecule type" value="Genomic_DNA"/>
</dbReference>
<sequence length="72" mass="8257">MLNETLMFPDMNYSNPKEFLSTHGYDALPLLLIVIGDAHIVNHRQVQLVMVKQLTSKSVVLNRIFTVSHLYT</sequence>
<reference evidence="1" key="1">
    <citation type="submission" date="2015-07" db="EMBL/GenBank/DDBJ databases">
        <title>MeaNS - Measles Nucleotide Surveillance Program.</title>
        <authorList>
            <person name="Tran T."/>
            <person name="Druce J."/>
        </authorList>
    </citation>
    <scope>NUCLEOTIDE SEQUENCE</scope>
    <source>
        <strain evidence="1">UCB-OBI-ISO-001</strain>
        <tissue evidence="1">Gonad</tissue>
    </source>
</reference>
<proteinExistence type="predicted"/>
<dbReference type="AlphaFoldDB" id="A0A0L8G9T0"/>
<accession>A0A0L8G9T0</accession>
<protein>
    <submittedName>
        <fullName evidence="1">Uncharacterized protein</fullName>
    </submittedName>
</protein>
<gene>
    <name evidence="1" type="ORF">OCBIM_22037610mg</name>
</gene>